<evidence type="ECO:0000259" key="16">
    <source>
        <dbReference type="PROSITE" id="PS51873"/>
    </source>
</evidence>
<dbReference type="CDD" id="cd20341">
    <property type="entry name" value="BRcat_RBR_RNF14"/>
    <property type="match status" value="1"/>
</dbReference>
<feature type="domain" description="RWD" evidence="15">
    <location>
        <begin position="1187"/>
        <end position="1328"/>
    </location>
</feature>
<dbReference type="Gene3D" id="1.20.120.1750">
    <property type="match status" value="4"/>
</dbReference>
<name>A0A0D3F977_9ORYZ</name>
<feature type="domain" description="RING-type" evidence="16">
    <location>
        <begin position="833"/>
        <end position="1037"/>
    </location>
</feature>
<feature type="domain" description="RING-type" evidence="14">
    <location>
        <begin position="1383"/>
        <end position="1428"/>
    </location>
</feature>
<feature type="domain" description="RING-type" evidence="16">
    <location>
        <begin position="275"/>
        <end position="499"/>
    </location>
</feature>
<organism evidence="17">
    <name type="scientific">Oryza barthii</name>
    <dbReference type="NCBI Taxonomy" id="65489"/>
    <lineage>
        <taxon>Eukaryota</taxon>
        <taxon>Viridiplantae</taxon>
        <taxon>Streptophyta</taxon>
        <taxon>Embryophyta</taxon>
        <taxon>Tracheophyta</taxon>
        <taxon>Spermatophyta</taxon>
        <taxon>Magnoliopsida</taxon>
        <taxon>Liliopsida</taxon>
        <taxon>Poales</taxon>
        <taxon>Poaceae</taxon>
        <taxon>BOP clade</taxon>
        <taxon>Oryzoideae</taxon>
        <taxon>Oryzeae</taxon>
        <taxon>Oryzinae</taxon>
        <taxon>Oryza</taxon>
    </lineage>
</organism>
<evidence type="ECO:0000256" key="6">
    <source>
        <dbReference type="ARBA" id="ARBA00022679"/>
    </source>
</evidence>
<dbReference type="GO" id="GO:0061630">
    <property type="term" value="F:ubiquitin protein ligase activity"/>
    <property type="evidence" value="ECO:0007669"/>
    <property type="project" value="UniProtKB-EC"/>
</dbReference>
<dbReference type="PROSITE" id="PS00518">
    <property type="entry name" value="ZF_RING_1"/>
    <property type="match status" value="2"/>
</dbReference>
<evidence type="ECO:0000256" key="2">
    <source>
        <dbReference type="ARBA" id="ARBA00001947"/>
    </source>
</evidence>
<evidence type="ECO:0000256" key="7">
    <source>
        <dbReference type="ARBA" id="ARBA00022723"/>
    </source>
</evidence>
<dbReference type="InterPro" id="IPR031127">
    <property type="entry name" value="E3_UB_ligase_RBR"/>
</dbReference>
<dbReference type="CDD" id="cd23820">
    <property type="entry name" value="RWD_RNF14"/>
    <property type="match status" value="1"/>
</dbReference>
<comment type="similarity">
    <text evidence="4">Belongs to the RBR family. Ariadne subfamily.</text>
</comment>
<feature type="region of interest" description="Disordered" evidence="13">
    <location>
        <begin position="502"/>
        <end position="521"/>
    </location>
</feature>
<dbReference type="InterPro" id="IPR006575">
    <property type="entry name" value="RWD_dom"/>
</dbReference>
<feature type="region of interest" description="Disordered" evidence="13">
    <location>
        <begin position="1674"/>
        <end position="1714"/>
    </location>
</feature>
<dbReference type="InterPro" id="IPR002867">
    <property type="entry name" value="IBR_dom"/>
</dbReference>
<dbReference type="InterPro" id="IPR044066">
    <property type="entry name" value="TRIAD_supradom"/>
</dbReference>
<evidence type="ECO:0000313" key="17">
    <source>
        <dbReference type="EnsemblPlants" id="OBART02G28760.1"/>
    </source>
</evidence>
<dbReference type="InterPro" id="IPR016135">
    <property type="entry name" value="UBQ-conjugating_enzyme/RWD"/>
</dbReference>
<dbReference type="STRING" id="65489.A0A0D3F977"/>
<feature type="domain" description="RWD" evidence="15">
    <location>
        <begin position="673"/>
        <end position="812"/>
    </location>
</feature>
<dbReference type="PROSITE" id="PS50908">
    <property type="entry name" value="RWD"/>
    <property type="match status" value="3"/>
</dbReference>
<keyword evidence="7" id="KW-0479">Metal-binding</keyword>
<dbReference type="SUPFAM" id="SSF57850">
    <property type="entry name" value="RING/U-box"/>
    <property type="match status" value="9"/>
</dbReference>
<dbReference type="EC" id="2.3.2.31" evidence="5"/>
<evidence type="ECO:0000256" key="1">
    <source>
        <dbReference type="ARBA" id="ARBA00001798"/>
    </source>
</evidence>
<dbReference type="SUPFAM" id="SSF54495">
    <property type="entry name" value="UBC-like"/>
    <property type="match status" value="3"/>
</dbReference>
<evidence type="ECO:0000256" key="5">
    <source>
        <dbReference type="ARBA" id="ARBA00012251"/>
    </source>
</evidence>
<evidence type="ECO:0000256" key="3">
    <source>
        <dbReference type="ARBA" id="ARBA00003976"/>
    </source>
</evidence>
<reference evidence="17" key="1">
    <citation type="journal article" date="2009" name="Rice">
        <title>De Novo Next Generation Sequencing of Plant Genomes.</title>
        <authorList>
            <person name="Rounsley S."/>
            <person name="Marri P.R."/>
            <person name="Yu Y."/>
            <person name="He R."/>
            <person name="Sisneros N."/>
            <person name="Goicoechea J.L."/>
            <person name="Lee S.J."/>
            <person name="Angelova A."/>
            <person name="Kudrna D."/>
            <person name="Luo M."/>
            <person name="Affourtit J."/>
            <person name="Desany B."/>
            <person name="Knight J."/>
            <person name="Niazi F."/>
            <person name="Egholm M."/>
            <person name="Wing R.A."/>
        </authorList>
    </citation>
    <scope>NUCLEOTIDE SEQUENCE [LARGE SCALE GENOMIC DNA]</scope>
    <source>
        <strain evidence="17">cv. IRGC 105608</strain>
    </source>
</reference>
<dbReference type="InterPro" id="IPR017907">
    <property type="entry name" value="Znf_RING_CS"/>
</dbReference>
<accession>A0A0D3F977</accession>
<dbReference type="InterPro" id="IPR001841">
    <property type="entry name" value="Znf_RING"/>
</dbReference>
<dbReference type="SMART" id="SM00591">
    <property type="entry name" value="RWD"/>
    <property type="match status" value="3"/>
</dbReference>
<dbReference type="EnsemblPlants" id="OBART02G28760.1">
    <property type="protein sequence ID" value="OBART02G28760.1"/>
    <property type="gene ID" value="OBART02G28760"/>
</dbReference>
<evidence type="ECO:0000256" key="8">
    <source>
        <dbReference type="ARBA" id="ARBA00022737"/>
    </source>
</evidence>
<dbReference type="GO" id="GO:0008270">
    <property type="term" value="F:zinc ion binding"/>
    <property type="evidence" value="ECO:0007669"/>
    <property type="project" value="UniProtKB-KW"/>
</dbReference>
<dbReference type="GO" id="GO:0016567">
    <property type="term" value="P:protein ubiquitination"/>
    <property type="evidence" value="ECO:0007669"/>
    <property type="project" value="InterPro"/>
</dbReference>
<evidence type="ECO:0000256" key="12">
    <source>
        <dbReference type="PROSITE-ProRule" id="PRU00175"/>
    </source>
</evidence>
<keyword evidence="9 12" id="KW-0863">Zinc-finger</keyword>
<evidence type="ECO:0000256" key="11">
    <source>
        <dbReference type="ARBA" id="ARBA00022833"/>
    </source>
</evidence>
<feature type="domain" description="RWD" evidence="15">
    <location>
        <begin position="85"/>
        <end position="224"/>
    </location>
</feature>
<keyword evidence="8" id="KW-0677">Repeat</keyword>
<evidence type="ECO:0000313" key="18">
    <source>
        <dbReference type="Proteomes" id="UP000026960"/>
    </source>
</evidence>
<dbReference type="Gene3D" id="3.30.40.10">
    <property type="entry name" value="Zinc/RING finger domain, C3HC4 (zinc finger)"/>
    <property type="match status" value="3"/>
</dbReference>
<dbReference type="SMART" id="SM00647">
    <property type="entry name" value="IBR"/>
    <property type="match status" value="5"/>
</dbReference>
<dbReference type="FunFam" id="1.20.120.1750:FF:000097">
    <property type="entry name" value="RBR-type E3 ubiquitin transferase"/>
    <property type="match status" value="1"/>
</dbReference>
<dbReference type="PROSITE" id="PS51873">
    <property type="entry name" value="TRIAD"/>
    <property type="match status" value="3"/>
</dbReference>
<dbReference type="Proteomes" id="UP000026960">
    <property type="component" value="Chromosome 2"/>
</dbReference>
<dbReference type="SMART" id="SM00184">
    <property type="entry name" value="RING"/>
    <property type="match status" value="5"/>
</dbReference>
<dbReference type="FunFam" id="3.30.40.10:FF:000358">
    <property type="entry name" value="RBR-type E3 ubiquitin transferase"/>
    <property type="match status" value="2"/>
</dbReference>
<feature type="domain" description="RING-type" evidence="16">
    <location>
        <begin position="1379"/>
        <end position="1601"/>
    </location>
</feature>
<protein>
    <recommendedName>
        <fullName evidence="5">RBR-type E3 ubiquitin transferase</fullName>
        <ecNumber evidence="5">2.3.2.31</ecNumber>
    </recommendedName>
</protein>
<feature type="region of interest" description="Disordered" evidence="13">
    <location>
        <begin position="610"/>
        <end position="630"/>
    </location>
</feature>
<dbReference type="CDD" id="cd23821">
    <property type="entry name" value="RWD_IMPACT"/>
    <property type="match status" value="2"/>
</dbReference>
<evidence type="ECO:0000256" key="10">
    <source>
        <dbReference type="ARBA" id="ARBA00022786"/>
    </source>
</evidence>
<keyword evidence="6" id="KW-0808">Transferase</keyword>
<feature type="domain" description="RING-type" evidence="14">
    <location>
        <begin position="279"/>
        <end position="324"/>
    </location>
</feature>
<dbReference type="PaxDb" id="65489-OBART02G28760.1"/>
<dbReference type="Pfam" id="PF26200">
    <property type="entry name" value="Rcat_RNF216"/>
    <property type="match status" value="3"/>
</dbReference>
<keyword evidence="18" id="KW-1185">Reference proteome</keyword>
<keyword evidence="10" id="KW-0833">Ubl conjugation pathway</keyword>
<dbReference type="PANTHER" id="PTHR11685">
    <property type="entry name" value="RBR FAMILY RING FINGER AND IBR DOMAIN-CONTAINING"/>
    <property type="match status" value="1"/>
</dbReference>
<evidence type="ECO:0000256" key="13">
    <source>
        <dbReference type="SAM" id="MobiDB-lite"/>
    </source>
</evidence>
<keyword evidence="11" id="KW-0862">Zinc</keyword>
<evidence type="ECO:0000256" key="4">
    <source>
        <dbReference type="ARBA" id="ARBA00005884"/>
    </source>
</evidence>
<dbReference type="Pfam" id="PF01485">
    <property type="entry name" value="IBR"/>
    <property type="match status" value="1"/>
</dbReference>
<reference evidence="17" key="2">
    <citation type="submission" date="2015-03" db="UniProtKB">
        <authorList>
            <consortium name="EnsemblPlants"/>
        </authorList>
    </citation>
    <scope>IDENTIFICATION</scope>
</reference>
<dbReference type="Gene3D" id="3.10.110.10">
    <property type="entry name" value="Ubiquitin Conjugating Enzyme"/>
    <property type="match status" value="3"/>
</dbReference>
<proteinExistence type="inferred from homology"/>
<comment type="function">
    <text evidence="3">Might act as an E3 ubiquitin-protein ligase, or as part of E3 complex, which accepts ubiquitin from specific E2 ubiquitin-conjugating enzymes and then transfers it to substrates.</text>
</comment>
<comment type="cofactor">
    <cofactor evidence="2">
        <name>Zn(2+)</name>
        <dbReference type="ChEBI" id="CHEBI:29105"/>
    </cofactor>
</comment>
<comment type="catalytic activity">
    <reaction evidence="1">
        <text>[E2 ubiquitin-conjugating enzyme]-S-ubiquitinyl-L-cysteine + [acceptor protein]-L-lysine = [E2 ubiquitin-conjugating enzyme]-L-cysteine + [acceptor protein]-N(6)-ubiquitinyl-L-lysine.</text>
        <dbReference type="EC" id="2.3.2.31"/>
    </reaction>
</comment>
<evidence type="ECO:0000259" key="14">
    <source>
        <dbReference type="PROSITE" id="PS50089"/>
    </source>
</evidence>
<dbReference type="PROSITE" id="PS50089">
    <property type="entry name" value="ZF_RING_2"/>
    <property type="match status" value="2"/>
</dbReference>
<dbReference type="InterPro" id="IPR013083">
    <property type="entry name" value="Znf_RING/FYVE/PHD"/>
</dbReference>
<dbReference type="FunFam" id="3.10.110.10:FF:000083">
    <property type="entry name" value="RBR-type E3 ubiquitin transferase"/>
    <property type="match status" value="1"/>
</dbReference>
<dbReference type="Gramene" id="OBART02G28760.1">
    <property type="protein sequence ID" value="OBART02G28760.1"/>
    <property type="gene ID" value="OBART02G28760"/>
</dbReference>
<evidence type="ECO:0000259" key="15">
    <source>
        <dbReference type="PROSITE" id="PS50908"/>
    </source>
</evidence>
<evidence type="ECO:0000256" key="9">
    <source>
        <dbReference type="ARBA" id="ARBA00022771"/>
    </source>
</evidence>
<sequence length="1714" mass="192907">MMAAGGSSSNPMSSEASSSAVAAAAGVAVRDVGDDKPLPSAEVDITYWAAQEEAAALLESMAARARGEDDLPEEQLQANNQLQEDEVIALQAIFGDDMVILENKDNLRFIQIFVHYTLPDSIRVFLNLRRSGAMVGTDDSENHNGGELYHACRLQHLPPVVLTCLLPRSYPSICAPYFTISAKWLDEPKVSYLCAALDEVWTELPGQEVIYRWVDWLNSSSWSSIALNDEIVLDPDKTLKIGDERAIARRILVESTIPLMQSYSEKRSHKIFLESLLVCGICLSEDVGRNFIKLPCHHSFCLKCMEFHCKIHVKEGNLTQLACPDTNCRNPLPPSVLKSLLRDDGYAQWESFALQKLLDAMPDLVYCPRCSAACLEVDNDAQCPGCFFTFCTLCKRRRHVGDTCITPEEKIRILKERQKLYSIPEEQLLKEQREIDELINIQEALRDSKQCPRCKMAISKIEGCNKMTCGNCGRFFCYRCNKAIGGYDHFWNGNCDMFEREQDENPQQQDDENFDGDPDEDAELLEPEWVLLTYPCPNCGRRNEKLGTNNHILCIGCRGHYFPSDYDFMDTSEDEGQVSSGSPSPISLNIKASEQSIPWEIPMSSEASSSSSAAVAVRDLGDDNPSASPEVDTTYWAAQEEATALLESMAARVRGEEELSEEQMQANDQLQEDEVIALEAIFGGDMVILENKDSLRFIQIFVHYSLPDGIRVFLNLRRSGALVGTVDNENHNGGEVCYACRLQHLPPVVLTCLLPRSYPSTFAPYFTISAKWLDEPKVSYLCAAFDEIWTELPGQEVIYRWVDWLNSSSWSFIALNDEIVLSPDRTSKFGDERAIARRILVESTIPLMQIYSEKRSHKCMESHCKIHVKERNLTQLTCPDTNCRSPLPPSLLKNLLRDDGYAQWESFALKKLLDAMPDLVYCPRVALSLQSFCYTQLCYFFHKKKDENDIYLMERQKLHSMPAEQLLKERRELEELMNIQEALRSSKQCPHCKMAISKIEGCNKMICVNCGGYFCYRCNLAIKGYEHFWGGNCVLFGTHAHYQIRNPQQQRDENPGDHAELLEQRVQLTYPCPNCGSRNEKLGTNNHISYPGCRGHYCALCRKRVLKCSQHFGPRDEGQVSSGSLVAAVEITMMTPGSSSTSVPGDEADAGNWDAGVETAARLEAMVHAEDELSEEQIQANNQTQEDELLALQAIYCDDLVIFDNKDGLRFFQISLHYQLAGDIRVYLNVCPNGRTETGAENDDDDDSDRLLYACSLQHLPPVVLTCLLPRLYPSHRAPYFVVAAKWLDEPEVSSFCSVLDEIWAEQPAGQEVVYKWVDWLSTSSWSCIASDDQIVFGPDADSAGGDDRAIGRSCSLDSMIPLIQRYSKERSHEIFARRIHECGVCLSENTGRNFIQLPCSHSFCVKCMETQCRIHVKEGSVARLTCPDTSCRRPLPLALLRGLLGDGEYARWESLVLRGCWTRCPTCSAACVAAGDDAQCSRCFFTFCAVCRERLHVGDTCVSPNQMLDIMLERQKEKRPLAAPSPDSQAVSEKRKMEELLSLREVMRTSRQCPSCKMAVSKTAGCNKMVCSNCGRPFCYRCSRAITGYEHFAGECKLFESVGKGWFPGQAMWMNLEYDYDEIAEIGTPSWIRAIRYPCPTCGAKRTKSGNNDLLTCRGCRTHYCALCSKKRQTCNNSQPAPSPKSRKSTASDNRSSARKYLQKIPEANKHAY</sequence>
<dbReference type="eggNOG" id="KOG1814">
    <property type="taxonomic scope" value="Eukaryota"/>
</dbReference>
<dbReference type="Pfam" id="PF05773">
    <property type="entry name" value="RWD"/>
    <property type="match status" value="3"/>
</dbReference>